<feature type="signal peptide" evidence="2">
    <location>
        <begin position="1"/>
        <end position="27"/>
    </location>
</feature>
<sequence>MKSRLAILLTLVLSLLAVLTPAVPAAAEVVSKPHMGAVSVAVAEDDVTISLEASGYSAARMLQILAETQSRNARISDTVKQDFEANPNGMGAGFDDWSNFNGQLGMTPTTVYLTITDGAPLTNAGFWEEVLATVTGLLTGLVLRALCIGFMPEAAVLCVSIGGFFGGLVRGIIIQHFDGTLRDGTAWAKTLVGAILAAAGGAAWEGGVKDFAKDVLPGYIQAAGNTLVRWGETAAGWGAWFRDGAKAAGRFLWEVAKAVPDAVSKIRVPGMTRVMPLGDSITEGVGSPTGSGYRIALQSGLRNQGFQYDFVGSLSHGQGGDLNHEGHSGWRIDQIQGQIEGWLNVYRPDLVTLHLGTNDMIQNYQTGTAAERLATLIDRVFTFRPTVAVVVSTLVPSRTPSIDARIRQFNRETREVVRGRQEAGRHIVLVDMAEVTPADIADDVHPGDNGYRKMAKIFNIGVVRAAMEGWITPQPGPGPVSCTPGPDPTGGSGREAWFADFNGDGRDDYLALRPGSGSVRTWLNNGADYSGDHWVACGVTASGTNTGVGQGRVLLFGDLDGDRRDDYLAVNPATGETRAWVNRGAENGGDRWEDRGVIASGTNTGVTLLGRVAQFADIDGDGRDDYLSLDPRTGHTRAWLNRGADRGGDHWLDKGVIASGTNTGVSLTGRYVQFADIDGDGRDDYLAIDPANGNTRAWRNVGAENGGDKWEDRGVIASGTNTGVSRTGRIARFGDLNGDVRADYLAIDPANGSVRGWINVRADVPGDHWIDRGLIASGTNTGVGG</sequence>
<dbReference type="Pfam" id="PF13517">
    <property type="entry name" value="FG-GAP_3"/>
    <property type="match status" value="2"/>
</dbReference>
<keyword evidence="5" id="KW-1185">Reference proteome</keyword>
<name>A0ABP8ARJ9_9ACTN</name>
<dbReference type="InterPro" id="IPR028994">
    <property type="entry name" value="Integrin_alpha_N"/>
</dbReference>
<dbReference type="Gene3D" id="2.130.10.130">
    <property type="entry name" value="Integrin alpha, N-terminal"/>
    <property type="match status" value="1"/>
</dbReference>
<comment type="caution">
    <text evidence="4">The sequence shown here is derived from an EMBL/GenBank/DDBJ whole genome shotgun (WGS) entry which is preliminary data.</text>
</comment>
<dbReference type="SUPFAM" id="SSF52266">
    <property type="entry name" value="SGNH hydrolase"/>
    <property type="match status" value="1"/>
</dbReference>
<dbReference type="SUPFAM" id="SSF69318">
    <property type="entry name" value="Integrin alpha N-terminal domain"/>
    <property type="match status" value="1"/>
</dbReference>
<dbReference type="Pfam" id="PF13472">
    <property type="entry name" value="Lipase_GDSL_2"/>
    <property type="match status" value="1"/>
</dbReference>
<keyword evidence="1 2" id="KW-0732">Signal</keyword>
<protein>
    <recommendedName>
        <fullName evidence="3">SGNH hydrolase-type esterase domain-containing protein</fullName>
    </recommendedName>
</protein>
<feature type="chain" id="PRO_5046929853" description="SGNH hydrolase-type esterase domain-containing protein" evidence="2">
    <location>
        <begin position="28"/>
        <end position="785"/>
    </location>
</feature>
<evidence type="ECO:0000259" key="3">
    <source>
        <dbReference type="Pfam" id="PF13472"/>
    </source>
</evidence>
<dbReference type="CDD" id="cd01833">
    <property type="entry name" value="XynB_like"/>
    <property type="match status" value="1"/>
</dbReference>
<dbReference type="InterPro" id="IPR036514">
    <property type="entry name" value="SGNH_hydro_sf"/>
</dbReference>
<dbReference type="PANTHER" id="PTHR30383">
    <property type="entry name" value="THIOESTERASE 1/PROTEASE 1/LYSOPHOSPHOLIPASE L1"/>
    <property type="match status" value="1"/>
</dbReference>
<accession>A0ABP8ARJ9</accession>
<gene>
    <name evidence="4" type="ORF">GCM10022252_24130</name>
</gene>
<evidence type="ECO:0000313" key="5">
    <source>
        <dbReference type="Proteomes" id="UP001501251"/>
    </source>
</evidence>
<dbReference type="PANTHER" id="PTHR30383:SF5">
    <property type="entry name" value="SGNH HYDROLASE-TYPE ESTERASE DOMAIN-CONTAINING PROTEIN"/>
    <property type="match status" value="1"/>
</dbReference>
<dbReference type="Proteomes" id="UP001501251">
    <property type="component" value="Unassembled WGS sequence"/>
</dbReference>
<dbReference type="Gene3D" id="3.40.50.1110">
    <property type="entry name" value="SGNH hydrolase"/>
    <property type="match status" value="1"/>
</dbReference>
<organism evidence="4 5">
    <name type="scientific">Streptosporangium oxazolinicum</name>
    <dbReference type="NCBI Taxonomy" id="909287"/>
    <lineage>
        <taxon>Bacteria</taxon>
        <taxon>Bacillati</taxon>
        <taxon>Actinomycetota</taxon>
        <taxon>Actinomycetes</taxon>
        <taxon>Streptosporangiales</taxon>
        <taxon>Streptosporangiaceae</taxon>
        <taxon>Streptosporangium</taxon>
    </lineage>
</organism>
<proteinExistence type="predicted"/>
<evidence type="ECO:0000256" key="1">
    <source>
        <dbReference type="ARBA" id="ARBA00022729"/>
    </source>
</evidence>
<evidence type="ECO:0000313" key="4">
    <source>
        <dbReference type="EMBL" id="GAA4188594.1"/>
    </source>
</evidence>
<evidence type="ECO:0000256" key="2">
    <source>
        <dbReference type="SAM" id="SignalP"/>
    </source>
</evidence>
<feature type="domain" description="SGNH hydrolase-type esterase" evidence="3">
    <location>
        <begin position="277"/>
        <end position="452"/>
    </location>
</feature>
<reference evidence="5" key="1">
    <citation type="journal article" date="2019" name="Int. J. Syst. Evol. Microbiol.">
        <title>The Global Catalogue of Microorganisms (GCM) 10K type strain sequencing project: providing services to taxonomists for standard genome sequencing and annotation.</title>
        <authorList>
            <consortium name="The Broad Institute Genomics Platform"/>
            <consortium name="The Broad Institute Genome Sequencing Center for Infectious Disease"/>
            <person name="Wu L."/>
            <person name="Ma J."/>
        </authorList>
    </citation>
    <scope>NUCLEOTIDE SEQUENCE [LARGE SCALE GENOMIC DNA]</scope>
    <source>
        <strain evidence="5">JCM 17388</strain>
    </source>
</reference>
<dbReference type="InterPro" id="IPR051532">
    <property type="entry name" value="Ester_Hydrolysis_Enzymes"/>
</dbReference>
<dbReference type="InterPro" id="IPR013830">
    <property type="entry name" value="SGNH_hydro"/>
</dbReference>
<dbReference type="EMBL" id="BAABAQ010000003">
    <property type="protein sequence ID" value="GAA4188594.1"/>
    <property type="molecule type" value="Genomic_DNA"/>
</dbReference>
<dbReference type="InterPro" id="IPR013517">
    <property type="entry name" value="FG-GAP"/>
</dbReference>